<dbReference type="eggNOG" id="COG1961">
    <property type="taxonomic scope" value="Bacteria"/>
</dbReference>
<sequence length="152" mass="17496">MLELERKIFNDKAITYIAEGINKNLQKQNKADDEKKVVLLKQIDEVEGQISNIVTAITNGFVQEEFKAKMDELKNSKSELEAKLSEIEAKDINQIVTEADVRRLLSNFSGYVISRNVPECKKFIRDFVKEVIVYKEHIEVIFNVSFALIKNS</sequence>
<name>A6LR78_CLOB8</name>
<feature type="coiled-coil region" evidence="1">
    <location>
        <begin position="63"/>
        <end position="90"/>
    </location>
</feature>
<dbReference type="EMBL" id="CP000721">
    <property type="protein sequence ID" value="ABR32858.1"/>
    <property type="molecule type" value="Genomic_DNA"/>
</dbReference>
<dbReference type="KEGG" id="cbe:Cbei_0671"/>
<gene>
    <name evidence="2" type="ordered locus">Cbei_0671</name>
</gene>
<organism evidence="2 3">
    <name type="scientific">Clostridium beijerinckii (strain ATCC 51743 / NCIMB 8052)</name>
    <name type="common">Clostridium acetobutylicum</name>
    <dbReference type="NCBI Taxonomy" id="290402"/>
    <lineage>
        <taxon>Bacteria</taxon>
        <taxon>Bacillati</taxon>
        <taxon>Bacillota</taxon>
        <taxon>Clostridia</taxon>
        <taxon>Eubacteriales</taxon>
        <taxon>Clostridiaceae</taxon>
        <taxon>Clostridium</taxon>
    </lineage>
</organism>
<reference evidence="2 3" key="1">
    <citation type="submission" date="2007-06" db="EMBL/GenBank/DDBJ databases">
        <title>Complete sequence of Clostridium beijerinckii NCIMB 8052.</title>
        <authorList>
            <consortium name="US DOE Joint Genome Institute"/>
            <person name="Copeland A."/>
            <person name="Lucas S."/>
            <person name="Lapidus A."/>
            <person name="Barry K."/>
            <person name="Detter J.C."/>
            <person name="Glavina del Rio T."/>
            <person name="Hammon N."/>
            <person name="Israni S."/>
            <person name="Dalin E."/>
            <person name="Tice H."/>
            <person name="Pitluck S."/>
            <person name="Sims D."/>
            <person name="Brettin T."/>
            <person name="Bruce D."/>
            <person name="Tapia R."/>
            <person name="Brainard J."/>
            <person name="Schmutz J."/>
            <person name="Larimer F."/>
            <person name="Land M."/>
            <person name="Hauser L."/>
            <person name="Kyrpides N."/>
            <person name="Mikhailova N."/>
            <person name="Bennet G."/>
            <person name="Cann I."/>
            <person name="Chen J.-S."/>
            <person name="Contreras A.L."/>
            <person name="Jones D."/>
            <person name="Kashket E."/>
            <person name="Mitchell W."/>
            <person name="Stoddard S."/>
            <person name="Schwarz W."/>
            <person name="Qureshi N."/>
            <person name="Young M."/>
            <person name="Shi Z."/>
            <person name="Ezeji T."/>
            <person name="White B."/>
            <person name="Blaschek H."/>
            <person name="Richardson P."/>
        </authorList>
    </citation>
    <scope>NUCLEOTIDE SEQUENCE [LARGE SCALE GENOMIC DNA]</scope>
    <source>
        <strain evidence="3">ATCC 51743 / NCIMB 8052</strain>
    </source>
</reference>
<dbReference type="HOGENOM" id="CLU_117170_0_0_9"/>
<protein>
    <submittedName>
        <fullName evidence="2">Uncharacterized protein</fullName>
    </submittedName>
</protein>
<reference evidence="2 3" key="2">
    <citation type="journal article" date="2011" name="BMC Genomics">
        <title>Single-nucleotide resolution analysis of the transcriptome structure of Clostridium beijerinckii NCIMB 8052 using RNA-Seq.</title>
        <authorList>
            <person name="Wang Y."/>
            <person name="Li X."/>
            <person name="Mao Y."/>
            <person name="Blaschek H.P."/>
        </authorList>
    </citation>
    <scope>NUCLEOTIDE SEQUENCE [LARGE SCALE GENOMIC DNA]</scope>
    <source>
        <strain evidence="3">ATCC 51743 / NCIMB 8052</strain>
    </source>
</reference>
<dbReference type="Proteomes" id="UP000000565">
    <property type="component" value="Chromosome"/>
</dbReference>
<evidence type="ECO:0000313" key="2">
    <source>
        <dbReference type="EMBL" id="ABR32858.1"/>
    </source>
</evidence>
<reference evidence="2 3" key="3">
    <citation type="journal article" date="2012" name="BMC Genomics">
        <title>Genome-wide dynamic transcriptional profiling in clostridium beijerinckii NCIMB 8052 using single-nucleotide resolution RNA-Seq.</title>
        <authorList>
            <person name="Wang Y."/>
            <person name="Li X."/>
            <person name="Mao Y."/>
            <person name="Blaschek H.P."/>
        </authorList>
    </citation>
    <scope>NUCLEOTIDE SEQUENCE [LARGE SCALE GENOMIC DNA]</scope>
    <source>
        <strain evidence="3">ATCC 51743 / NCIMB 8052</strain>
    </source>
</reference>
<keyword evidence="1" id="KW-0175">Coiled coil</keyword>
<accession>A6LR78</accession>
<evidence type="ECO:0000313" key="3">
    <source>
        <dbReference type="Proteomes" id="UP000000565"/>
    </source>
</evidence>
<proteinExistence type="predicted"/>
<dbReference type="AlphaFoldDB" id="A6LR78"/>
<dbReference type="RefSeq" id="WP_011968019.1">
    <property type="nucleotide sequence ID" value="NC_009617.1"/>
</dbReference>
<evidence type="ECO:0000256" key="1">
    <source>
        <dbReference type="SAM" id="Coils"/>
    </source>
</evidence>